<organism evidence="1 2">
    <name type="scientific">Trema orientale</name>
    <name type="common">Charcoal tree</name>
    <name type="synonym">Celtis orientalis</name>
    <dbReference type="NCBI Taxonomy" id="63057"/>
    <lineage>
        <taxon>Eukaryota</taxon>
        <taxon>Viridiplantae</taxon>
        <taxon>Streptophyta</taxon>
        <taxon>Embryophyta</taxon>
        <taxon>Tracheophyta</taxon>
        <taxon>Spermatophyta</taxon>
        <taxon>Magnoliopsida</taxon>
        <taxon>eudicotyledons</taxon>
        <taxon>Gunneridae</taxon>
        <taxon>Pentapetalae</taxon>
        <taxon>rosids</taxon>
        <taxon>fabids</taxon>
        <taxon>Rosales</taxon>
        <taxon>Cannabaceae</taxon>
        <taxon>Trema</taxon>
    </lineage>
</organism>
<gene>
    <name evidence="1" type="ORF">TorRG33x02_039180</name>
</gene>
<feature type="non-terminal residue" evidence="1">
    <location>
        <position position="56"/>
    </location>
</feature>
<name>A0A2P5FQQ4_TREOI</name>
<reference evidence="2" key="1">
    <citation type="submission" date="2016-06" db="EMBL/GenBank/DDBJ databases">
        <title>Parallel loss of symbiosis genes in relatives of nitrogen-fixing non-legume Parasponia.</title>
        <authorList>
            <person name="Van Velzen R."/>
            <person name="Holmer R."/>
            <person name="Bu F."/>
            <person name="Rutten L."/>
            <person name="Van Zeijl A."/>
            <person name="Liu W."/>
            <person name="Santuari L."/>
            <person name="Cao Q."/>
            <person name="Sharma T."/>
            <person name="Shen D."/>
            <person name="Roswanjaya Y."/>
            <person name="Wardhani T."/>
            <person name="Kalhor M.S."/>
            <person name="Jansen J."/>
            <person name="Van den Hoogen J."/>
            <person name="Gungor B."/>
            <person name="Hartog M."/>
            <person name="Hontelez J."/>
            <person name="Verver J."/>
            <person name="Yang W.-C."/>
            <person name="Schijlen E."/>
            <person name="Repin R."/>
            <person name="Schilthuizen M."/>
            <person name="Schranz E."/>
            <person name="Heidstra R."/>
            <person name="Miyata K."/>
            <person name="Fedorova E."/>
            <person name="Kohlen W."/>
            <person name="Bisseling T."/>
            <person name="Smit S."/>
            <person name="Geurts R."/>
        </authorList>
    </citation>
    <scope>NUCLEOTIDE SEQUENCE [LARGE SCALE GENOMIC DNA]</scope>
    <source>
        <strain evidence="2">cv. RG33-2</strain>
    </source>
</reference>
<protein>
    <submittedName>
        <fullName evidence="1">Uncharacterized protein</fullName>
    </submittedName>
</protein>
<accession>A0A2P5FQQ4</accession>
<dbReference type="OrthoDB" id="10303134at2759"/>
<comment type="caution">
    <text evidence="1">The sequence shown here is derived from an EMBL/GenBank/DDBJ whole genome shotgun (WGS) entry which is preliminary data.</text>
</comment>
<proteinExistence type="predicted"/>
<dbReference type="AlphaFoldDB" id="A0A2P5FQQ4"/>
<evidence type="ECO:0000313" key="1">
    <source>
        <dbReference type="EMBL" id="POO00140.1"/>
    </source>
</evidence>
<sequence length="56" mass="6408">MREFKQHAGVIVIDFKLDWHGQERKLLTLKSYGEILVPTPLNDELGISRLAMNSAQ</sequence>
<evidence type="ECO:0000313" key="2">
    <source>
        <dbReference type="Proteomes" id="UP000237000"/>
    </source>
</evidence>
<dbReference type="InParanoid" id="A0A2P5FQQ4"/>
<dbReference type="Proteomes" id="UP000237000">
    <property type="component" value="Unassembled WGS sequence"/>
</dbReference>
<dbReference type="EMBL" id="JXTC01000014">
    <property type="protein sequence ID" value="POO00140.1"/>
    <property type="molecule type" value="Genomic_DNA"/>
</dbReference>
<keyword evidence="2" id="KW-1185">Reference proteome</keyword>